<reference evidence="2" key="1">
    <citation type="submission" date="2009-12" db="EMBL/GenBank/DDBJ databases">
        <authorList>
            <person name="Kielak A."/>
            <person name="van Veen J.A."/>
            <person name="Kowalchuk G.A."/>
        </authorList>
    </citation>
    <scope>NUCLEOTIDE SEQUENCE</scope>
</reference>
<proteinExistence type="predicted"/>
<dbReference type="AlphaFoldDB" id="E3T6A8"/>
<dbReference type="EMBL" id="GU260702">
    <property type="protein sequence ID" value="ADC35852.1"/>
    <property type="molecule type" value="Genomic_DNA"/>
</dbReference>
<evidence type="ECO:0000259" key="1">
    <source>
        <dbReference type="Pfam" id="PF07589"/>
    </source>
</evidence>
<protein>
    <recommendedName>
        <fullName evidence="1">Ice-binding protein C-terminal domain-containing protein</fullName>
    </recommendedName>
</protein>
<evidence type="ECO:0000313" key="2">
    <source>
        <dbReference type="EMBL" id="ADC35852.1"/>
    </source>
</evidence>
<accession>E3T6A8</accession>
<sequence length="247" mass="25008">MLEGKGSVVRLLSIVAAGIGLLLVTPRLEASPVTVDFEGFKNIPPVFTSTGDIAVSGVGETIDGAYSGGVGSMGTKAANLGVGFSSNAEVLNDIDAGGAGAFANNPSGIGVLYFLNPPGQPASTIMNVAQGFRSSLSFSYSAIDLAGAATIYSGLNGTGSILASIVLPGLGGFDGPGKFDWFTRWSEVSTKFTGVGQSVLFSGAGNQIGFDDIKLNTVTPVPEPASIVLLGSGLAVGVRAFRRRRNA</sequence>
<dbReference type="Pfam" id="PF07589">
    <property type="entry name" value="PEP-CTERM"/>
    <property type="match status" value="1"/>
</dbReference>
<reference evidence="2" key="2">
    <citation type="journal article" date="2010" name="Appl. Environ. Microbiol.">
        <title>Comparative analysis of acidobacterial genomic fragments from terrestrial and aquatic metagenomic libraries, with emphasis on acidobacteria subdivision 6.</title>
        <authorList>
            <person name="Kielak A.M."/>
            <person name="van Veen J.A."/>
            <person name="Kowalchuk G.A."/>
        </authorList>
    </citation>
    <scope>NUCLEOTIDE SEQUENCE</scope>
</reference>
<dbReference type="NCBIfam" id="TIGR02595">
    <property type="entry name" value="PEP_CTERM"/>
    <property type="match status" value="1"/>
</dbReference>
<feature type="domain" description="Ice-binding protein C-terminal" evidence="1">
    <location>
        <begin position="220"/>
        <end position="244"/>
    </location>
</feature>
<organism evidence="2">
    <name type="scientific">uncultured bacterium 92</name>
    <dbReference type="NCBI Taxonomy" id="698394"/>
    <lineage>
        <taxon>Bacteria</taxon>
        <taxon>environmental samples</taxon>
    </lineage>
</organism>
<name>E3T6A8_9BACT</name>
<dbReference type="InterPro" id="IPR013424">
    <property type="entry name" value="Ice-binding_C"/>
</dbReference>